<protein>
    <submittedName>
        <fullName evidence="1">Uncharacterized protein</fullName>
    </submittedName>
</protein>
<comment type="caution">
    <text evidence="1">The sequence shown here is derived from an EMBL/GenBank/DDBJ whole genome shotgun (WGS) entry which is preliminary data.</text>
</comment>
<keyword evidence="2" id="KW-1185">Reference proteome</keyword>
<proteinExistence type="predicted"/>
<evidence type="ECO:0000313" key="2">
    <source>
        <dbReference type="Proteomes" id="UP000669179"/>
    </source>
</evidence>
<dbReference type="EMBL" id="JAGEOJ010000007">
    <property type="protein sequence ID" value="MBO2448990.1"/>
    <property type="molecule type" value="Genomic_DNA"/>
</dbReference>
<organism evidence="1 2">
    <name type="scientific">Actinomadura barringtoniae</name>
    <dbReference type="NCBI Taxonomy" id="1427535"/>
    <lineage>
        <taxon>Bacteria</taxon>
        <taxon>Bacillati</taxon>
        <taxon>Actinomycetota</taxon>
        <taxon>Actinomycetes</taxon>
        <taxon>Streptosporangiales</taxon>
        <taxon>Thermomonosporaceae</taxon>
        <taxon>Actinomadura</taxon>
    </lineage>
</organism>
<dbReference type="AlphaFoldDB" id="A0A939TAE8"/>
<sequence length="261" mass="28178">MLNGILAVSLAAAMTTATGWQQTSSDTFYLTDALQRSQGVTSDGQAWYFSWQYGLSRVSLDGKKTLSNNTLAIPAAFALKGSNHIGGIDYYNGKIYAPIEDGDAYQHPYIALYNASNLSYTGTAYALPQEIQRDGVPWTAVDAERGFILSSEYDATAINAYSLANGQLVKRIPLSQTIPHLQGAHVYQGHLYATSDSGTKAVYEVDLDSGAVTKALDLPVPSGTEVEGLTFLPRSDGTTMHVLDVAPNRVSVNFRHFRPTG</sequence>
<evidence type="ECO:0000313" key="1">
    <source>
        <dbReference type="EMBL" id="MBO2448990.1"/>
    </source>
</evidence>
<dbReference type="RefSeq" id="WP_208256775.1">
    <property type="nucleotide sequence ID" value="NZ_JAGEOJ010000007.1"/>
</dbReference>
<reference evidence="1" key="1">
    <citation type="submission" date="2021-03" db="EMBL/GenBank/DDBJ databases">
        <authorList>
            <person name="Kanchanasin P."/>
            <person name="Saeng-In P."/>
            <person name="Phongsopitanun W."/>
            <person name="Yuki M."/>
            <person name="Kudo T."/>
            <person name="Ohkuma M."/>
            <person name="Tanasupawat S."/>
        </authorList>
    </citation>
    <scope>NUCLEOTIDE SEQUENCE</scope>
    <source>
        <strain evidence="1">GKU 128</strain>
    </source>
</reference>
<accession>A0A939TAE8</accession>
<dbReference type="Proteomes" id="UP000669179">
    <property type="component" value="Unassembled WGS sequence"/>
</dbReference>
<dbReference type="SUPFAM" id="SSF63825">
    <property type="entry name" value="YWTD domain"/>
    <property type="match status" value="1"/>
</dbReference>
<name>A0A939TAE8_9ACTN</name>
<gene>
    <name evidence="1" type="ORF">J4573_17945</name>
</gene>